<organism evidence="1 2">
    <name type="scientific">Lasiosphaeria ovina</name>
    <dbReference type="NCBI Taxonomy" id="92902"/>
    <lineage>
        <taxon>Eukaryota</taxon>
        <taxon>Fungi</taxon>
        <taxon>Dikarya</taxon>
        <taxon>Ascomycota</taxon>
        <taxon>Pezizomycotina</taxon>
        <taxon>Sordariomycetes</taxon>
        <taxon>Sordariomycetidae</taxon>
        <taxon>Sordariales</taxon>
        <taxon>Lasiosphaeriaceae</taxon>
        <taxon>Lasiosphaeria</taxon>
    </lineage>
</organism>
<name>A0AAE0NIN2_9PEZI</name>
<comment type="caution">
    <text evidence="1">The sequence shown here is derived from an EMBL/GenBank/DDBJ whole genome shotgun (WGS) entry which is preliminary data.</text>
</comment>
<dbReference type="EMBL" id="JAULSN010000001">
    <property type="protein sequence ID" value="KAK3382204.1"/>
    <property type="molecule type" value="Genomic_DNA"/>
</dbReference>
<keyword evidence="2" id="KW-1185">Reference proteome</keyword>
<sequence length="195" mass="20971">MYAMSSAVLSACDVVHLRLVAAEIGLVSNFVARTRLGWELGSRPRRQAHASFVPGDLPACLPACLCLRGSACSKTLLRLLINSVGAGNVGCQLSTVGVNVSPDSHVFGVELGWSDGLSGTRPTALRPLDLPILDELLQGNPWMKDDKTRPSKIFIRRGQLILCTSTLASTRVSLSRPAERRIPMIEGQHGSFIPD</sequence>
<accession>A0AAE0NIN2</accession>
<evidence type="ECO:0000313" key="1">
    <source>
        <dbReference type="EMBL" id="KAK3382204.1"/>
    </source>
</evidence>
<proteinExistence type="predicted"/>
<protein>
    <submittedName>
        <fullName evidence="1">Uncharacterized protein</fullName>
    </submittedName>
</protein>
<dbReference type="Proteomes" id="UP001287356">
    <property type="component" value="Unassembled WGS sequence"/>
</dbReference>
<reference evidence="1" key="2">
    <citation type="submission" date="2023-06" db="EMBL/GenBank/DDBJ databases">
        <authorList>
            <consortium name="Lawrence Berkeley National Laboratory"/>
            <person name="Haridas S."/>
            <person name="Hensen N."/>
            <person name="Bonometti L."/>
            <person name="Westerberg I."/>
            <person name="Brannstrom I.O."/>
            <person name="Guillou S."/>
            <person name="Cros-Aarteil S."/>
            <person name="Calhoun S."/>
            <person name="Kuo A."/>
            <person name="Mondo S."/>
            <person name="Pangilinan J."/>
            <person name="Riley R."/>
            <person name="Labutti K."/>
            <person name="Andreopoulos B."/>
            <person name="Lipzen A."/>
            <person name="Chen C."/>
            <person name="Yanf M."/>
            <person name="Daum C."/>
            <person name="Ng V."/>
            <person name="Clum A."/>
            <person name="Steindorff A."/>
            <person name="Ohm R."/>
            <person name="Martin F."/>
            <person name="Silar P."/>
            <person name="Natvig D."/>
            <person name="Lalanne C."/>
            <person name="Gautier V."/>
            <person name="Ament-Velasquez S.L."/>
            <person name="Kruys A."/>
            <person name="Hutchinson M.I."/>
            <person name="Powell A.J."/>
            <person name="Barry K."/>
            <person name="Miller A.N."/>
            <person name="Grigoriev I.V."/>
            <person name="Debuchy R."/>
            <person name="Gladieux P."/>
            <person name="Thoren M.H."/>
            <person name="Johannesson H."/>
        </authorList>
    </citation>
    <scope>NUCLEOTIDE SEQUENCE</scope>
    <source>
        <strain evidence="1">CBS 958.72</strain>
    </source>
</reference>
<reference evidence="1" key="1">
    <citation type="journal article" date="2023" name="Mol. Phylogenet. Evol.">
        <title>Genome-scale phylogeny and comparative genomics of the fungal order Sordariales.</title>
        <authorList>
            <person name="Hensen N."/>
            <person name="Bonometti L."/>
            <person name="Westerberg I."/>
            <person name="Brannstrom I.O."/>
            <person name="Guillou S."/>
            <person name="Cros-Aarteil S."/>
            <person name="Calhoun S."/>
            <person name="Haridas S."/>
            <person name="Kuo A."/>
            <person name="Mondo S."/>
            <person name="Pangilinan J."/>
            <person name="Riley R."/>
            <person name="LaButti K."/>
            <person name="Andreopoulos B."/>
            <person name="Lipzen A."/>
            <person name="Chen C."/>
            <person name="Yan M."/>
            <person name="Daum C."/>
            <person name="Ng V."/>
            <person name="Clum A."/>
            <person name="Steindorff A."/>
            <person name="Ohm R.A."/>
            <person name="Martin F."/>
            <person name="Silar P."/>
            <person name="Natvig D.O."/>
            <person name="Lalanne C."/>
            <person name="Gautier V."/>
            <person name="Ament-Velasquez S.L."/>
            <person name="Kruys A."/>
            <person name="Hutchinson M.I."/>
            <person name="Powell A.J."/>
            <person name="Barry K."/>
            <person name="Miller A.N."/>
            <person name="Grigoriev I.V."/>
            <person name="Debuchy R."/>
            <person name="Gladieux P."/>
            <person name="Hiltunen Thoren M."/>
            <person name="Johannesson H."/>
        </authorList>
    </citation>
    <scope>NUCLEOTIDE SEQUENCE</scope>
    <source>
        <strain evidence="1">CBS 958.72</strain>
    </source>
</reference>
<evidence type="ECO:0000313" key="2">
    <source>
        <dbReference type="Proteomes" id="UP001287356"/>
    </source>
</evidence>
<gene>
    <name evidence="1" type="ORF">B0T24DRAFT_3599</name>
</gene>
<dbReference type="AlphaFoldDB" id="A0AAE0NIN2"/>